<feature type="signal peptide" evidence="2">
    <location>
        <begin position="1"/>
        <end position="18"/>
    </location>
</feature>
<dbReference type="SUPFAM" id="SSF50685">
    <property type="entry name" value="Barwin-like endoglucanases"/>
    <property type="match status" value="1"/>
</dbReference>
<evidence type="ECO:0000259" key="3">
    <source>
        <dbReference type="Pfam" id="PF06725"/>
    </source>
</evidence>
<keyword evidence="1 2" id="KW-0732">Signal</keyword>
<evidence type="ECO:0000256" key="2">
    <source>
        <dbReference type="SAM" id="SignalP"/>
    </source>
</evidence>
<proteinExistence type="predicted"/>
<dbReference type="InterPro" id="IPR010611">
    <property type="entry name" value="3D_dom"/>
</dbReference>
<feature type="chain" id="PRO_5047492104" evidence="2">
    <location>
        <begin position="19"/>
        <end position="177"/>
    </location>
</feature>
<dbReference type="Gene3D" id="2.40.40.10">
    <property type="entry name" value="RlpA-like domain"/>
    <property type="match status" value="1"/>
</dbReference>
<comment type="caution">
    <text evidence="4">The sequence shown here is derived from an EMBL/GenBank/DDBJ whole genome shotgun (WGS) entry which is preliminary data.</text>
</comment>
<name>A0ABT6TD98_9BACL</name>
<dbReference type="Proteomes" id="UP001161691">
    <property type="component" value="Unassembled WGS sequence"/>
</dbReference>
<dbReference type="PANTHER" id="PTHR39160:SF4">
    <property type="entry name" value="RESUSCITATION-PROMOTING FACTOR RPFB"/>
    <property type="match status" value="1"/>
</dbReference>
<evidence type="ECO:0000313" key="5">
    <source>
        <dbReference type="Proteomes" id="UP001161691"/>
    </source>
</evidence>
<reference evidence="4" key="1">
    <citation type="submission" date="2023-04" db="EMBL/GenBank/DDBJ databases">
        <title>Comparative genomic analysis of Cohnella hashimotonis sp. nov., isolated from the International Space Station.</title>
        <authorList>
            <person name="Venkateswaran K."/>
            <person name="Simpson A."/>
        </authorList>
    </citation>
    <scope>NUCLEOTIDE SEQUENCE</scope>
    <source>
        <strain evidence="4">F6_2S_P_1</strain>
    </source>
</reference>
<organism evidence="4 5">
    <name type="scientific">Cohnella hashimotonis</name>
    <dbReference type="NCBI Taxonomy" id="2826895"/>
    <lineage>
        <taxon>Bacteria</taxon>
        <taxon>Bacillati</taxon>
        <taxon>Bacillota</taxon>
        <taxon>Bacilli</taxon>
        <taxon>Bacillales</taxon>
        <taxon>Paenibacillaceae</taxon>
        <taxon>Cohnella</taxon>
    </lineage>
</organism>
<dbReference type="RefSeq" id="WP_282907649.1">
    <property type="nucleotide sequence ID" value="NZ_JAGRPV010000001.1"/>
</dbReference>
<protein>
    <submittedName>
        <fullName evidence="4">3D domain-containing protein</fullName>
    </submittedName>
</protein>
<evidence type="ECO:0000313" key="4">
    <source>
        <dbReference type="EMBL" id="MDI4644660.1"/>
    </source>
</evidence>
<dbReference type="PANTHER" id="PTHR39160">
    <property type="entry name" value="CELL WALL-BINDING PROTEIN YOCH"/>
    <property type="match status" value="1"/>
</dbReference>
<evidence type="ECO:0000256" key="1">
    <source>
        <dbReference type="ARBA" id="ARBA00022729"/>
    </source>
</evidence>
<feature type="domain" description="3D" evidence="3">
    <location>
        <begin position="84"/>
        <end position="145"/>
    </location>
</feature>
<dbReference type="InterPro" id="IPR051933">
    <property type="entry name" value="Resuscitation_pf_RpfB"/>
</dbReference>
<dbReference type="EMBL" id="JAGRPV010000001">
    <property type="protein sequence ID" value="MDI4644660.1"/>
    <property type="molecule type" value="Genomic_DNA"/>
</dbReference>
<sequence>MPASFFFRSAIVLLVVSAAWTSSDAPRAVAEAKAEEEREESYPATVSVLATGYTAGVESTGKRPGHPQYGVTYSGVKVRRSKVSTIAADTRLFPLGTLLYIPGYGYGCVADTGSRIKGRRIDLYFPSTRQVFKEWGKKQVKVKVIRRGNGRVTETMLDEMNEVAVAGQDLSDKKFDS</sequence>
<keyword evidence="5" id="KW-1185">Reference proteome</keyword>
<accession>A0ABT6TD98</accession>
<dbReference type="InterPro" id="IPR036908">
    <property type="entry name" value="RlpA-like_sf"/>
</dbReference>
<dbReference type="CDD" id="cd22786">
    <property type="entry name" value="DPBB_YuiC-like"/>
    <property type="match status" value="1"/>
</dbReference>
<gene>
    <name evidence="4" type="ORF">KB449_06775</name>
</gene>
<dbReference type="Pfam" id="PF06725">
    <property type="entry name" value="3D"/>
    <property type="match status" value="1"/>
</dbReference>